<keyword evidence="3" id="KW-0998">Cell outer membrane</keyword>
<keyword evidence="5" id="KW-0675">Receptor</keyword>
<comment type="subcellular location">
    <subcellularLocation>
        <location evidence="1">Cell outer membrane</location>
    </subcellularLocation>
</comment>
<reference evidence="5 6" key="1">
    <citation type="submission" date="2018-08" db="EMBL/GenBank/DDBJ databases">
        <title>A genome reference for cultivated species of the human gut microbiota.</title>
        <authorList>
            <person name="Zou Y."/>
            <person name="Xue W."/>
            <person name="Luo G."/>
        </authorList>
    </citation>
    <scope>NUCLEOTIDE SEQUENCE [LARGE SCALE GENOMIC DNA]</scope>
    <source>
        <strain evidence="5 6">AM42-38</strain>
    </source>
</reference>
<evidence type="ECO:0000313" key="5">
    <source>
        <dbReference type="EMBL" id="RHA78672.1"/>
    </source>
</evidence>
<protein>
    <submittedName>
        <fullName evidence="5">TonB-dependent receptor</fullName>
    </submittedName>
</protein>
<dbReference type="Gene3D" id="2.40.170.20">
    <property type="entry name" value="TonB-dependent receptor, beta-barrel domain"/>
    <property type="match status" value="1"/>
</dbReference>
<dbReference type="EMBL" id="QSFT01000002">
    <property type="protein sequence ID" value="RHA78672.1"/>
    <property type="molecule type" value="Genomic_DNA"/>
</dbReference>
<keyword evidence="4" id="KW-0732">Signal</keyword>
<accession>A0A413T4N5</accession>
<evidence type="ECO:0000256" key="1">
    <source>
        <dbReference type="ARBA" id="ARBA00004442"/>
    </source>
</evidence>
<keyword evidence="2" id="KW-0472">Membrane</keyword>
<organism evidence="5 6">
    <name type="scientific">Phocaeicola coprophilus</name>
    <dbReference type="NCBI Taxonomy" id="387090"/>
    <lineage>
        <taxon>Bacteria</taxon>
        <taxon>Pseudomonadati</taxon>
        <taxon>Bacteroidota</taxon>
        <taxon>Bacteroidia</taxon>
        <taxon>Bacteroidales</taxon>
        <taxon>Bacteroidaceae</taxon>
        <taxon>Phocaeicola</taxon>
    </lineage>
</organism>
<feature type="chain" id="PRO_5019321915" evidence="4">
    <location>
        <begin position="22"/>
        <end position="557"/>
    </location>
</feature>
<dbReference type="InterPro" id="IPR036942">
    <property type="entry name" value="Beta-barrel_TonB_sf"/>
</dbReference>
<gene>
    <name evidence="5" type="ORF">DW921_01630</name>
</gene>
<evidence type="ECO:0000313" key="6">
    <source>
        <dbReference type="Proteomes" id="UP000283855"/>
    </source>
</evidence>
<evidence type="ECO:0000256" key="2">
    <source>
        <dbReference type="ARBA" id="ARBA00023136"/>
    </source>
</evidence>
<sequence length="557" mass="63106">MKQIKIALVCAGLLPGAVISAQEQKKDSTLNRTVVVENQYNPEVMDAFKVNVLPKVEEPAVAKKNIDYATSLRPLTSWTVRPMDSFTRDLEWKKAPRGYIRGAYGSRNNADLKASYLWDMTDRDRLDVMASLYGFSGDVHVDGISSDWKARFYRTDLSAVYTHAFRKVDFRLGGSFASQVFNHYSMPLEVSSATQEGADFAGHQHYTLGEGFLGFRSNTEDLPVQFDVQTGYRRFNRKYAVPNLTDGAENEIHTAAHVWGHLNEEQQVGVGITMDNLSYDSQNMKNYTSLEANPYYAYDGDNWKLRLGVHVDWQSANGSGVDVAPDVKVDYVFSDSYVIYAQALGGRELNDFRRLNELSPYWGQKEQLRSTYTLADMQLGFKASPVTGLGLKVFGGYRITDDEVFTCYPLPDFACALPWMMQDKAKVGYGGARLEYGYKDWADFSLEGIYYSWDTESGSEYPLLMYKPELALNFHVRARVFAGLHVGLDYQYEGRKEAMKGYKADPVNNLCLNAEYGWKKGVNVFVRFNNLLNKNYITQTGYPEQGFYAMGGISWSF</sequence>
<name>A0A413T4N5_9BACT</name>
<evidence type="ECO:0000256" key="3">
    <source>
        <dbReference type="ARBA" id="ARBA00023237"/>
    </source>
</evidence>
<evidence type="ECO:0000256" key="4">
    <source>
        <dbReference type="SAM" id="SignalP"/>
    </source>
</evidence>
<dbReference type="AlphaFoldDB" id="A0A413T4N5"/>
<dbReference type="GO" id="GO:0009279">
    <property type="term" value="C:cell outer membrane"/>
    <property type="evidence" value="ECO:0007669"/>
    <property type="project" value="UniProtKB-SubCell"/>
</dbReference>
<feature type="signal peptide" evidence="4">
    <location>
        <begin position="1"/>
        <end position="21"/>
    </location>
</feature>
<proteinExistence type="predicted"/>
<dbReference type="SUPFAM" id="SSF56935">
    <property type="entry name" value="Porins"/>
    <property type="match status" value="1"/>
</dbReference>
<dbReference type="RefSeq" id="WP_118399892.1">
    <property type="nucleotide sequence ID" value="NZ_CABJGD010000002.1"/>
</dbReference>
<dbReference type="Proteomes" id="UP000283855">
    <property type="component" value="Unassembled WGS sequence"/>
</dbReference>
<comment type="caution">
    <text evidence="5">The sequence shown here is derived from an EMBL/GenBank/DDBJ whole genome shotgun (WGS) entry which is preliminary data.</text>
</comment>